<feature type="region of interest" description="Disordered" evidence="1">
    <location>
        <begin position="247"/>
        <end position="290"/>
    </location>
</feature>
<dbReference type="PANTHER" id="PTHR32063">
    <property type="match status" value="1"/>
</dbReference>
<proteinExistence type="predicted"/>
<dbReference type="PANTHER" id="PTHR32063:SF0">
    <property type="entry name" value="SWARMING MOTILITY PROTEIN SWRC"/>
    <property type="match status" value="1"/>
</dbReference>
<feature type="compositionally biased region" description="Gly residues" evidence="1">
    <location>
        <begin position="263"/>
        <end position="284"/>
    </location>
</feature>
<dbReference type="EMBL" id="JBHSFW010000014">
    <property type="protein sequence ID" value="MFC4619999.1"/>
    <property type="molecule type" value="Genomic_DNA"/>
</dbReference>
<keyword evidence="4" id="KW-1185">Reference proteome</keyword>
<feature type="transmembrane region" description="Helical" evidence="2">
    <location>
        <begin position="918"/>
        <end position="938"/>
    </location>
</feature>
<dbReference type="Gene3D" id="1.20.1640.10">
    <property type="entry name" value="Multidrug efflux transporter AcrB transmembrane domain"/>
    <property type="match status" value="3"/>
</dbReference>
<dbReference type="RefSeq" id="WP_376847087.1">
    <property type="nucleotide sequence ID" value="NZ_JBHSFW010000014.1"/>
</dbReference>
<dbReference type="InterPro" id="IPR027463">
    <property type="entry name" value="AcrB_DN_DC_subdom"/>
</dbReference>
<dbReference type="SUPFAM" id="SSF82714">
    <property type="entry name" value="Multidrug efflux transporter AcrB TolC docking domain, DN and DC subdomains"/>
    <property type="match status" value="2"/>
</dbReference>
<protein>
    <submittedName>
        <fullName evidence="3">Efflux RND transporter permease subunit</fullName>
    </submittedName>
</protein>
<keyword evidence="2" id="KW-1133">Transmembrane helix</keyword>
<feature type="transmembrane region" description="Helical" evidence="2">
    <location>
        <begin position="944"/>
        <end position="965"/>
    </location>
</feature>
<dbReference type="Gene3D" id="3.30.70.1320">
    <property type="entry name" value="Multidrug efflux transporter AcrB pore domain like"/>
    <property type="match status" value="2"/>
</dbReference>
<dbReference type="Gene3D" id="3.30.70.1430">
    <property type="entry name" value="Multidrug efflux transporter AcrB pore domain"/>
    <property type="match status" value="2"/>
</dbReference>
<feature type="transmembrane region" description="Helical" evidence="2">
    <location>
        <begin position="993"/>
        <end position="1011"/>
    </location>
</feature>
<feature type="transmembrane region" description="Helical" evidence="2">
    <location>
        <begin position="404"/>
        <end position="424"/>
    </location>
</feature>
<feature type="transmembrane region" description="Helical" evidence="2">
    <location>
        <begin position="892"/>
        <end position="911"/>
    </location>
</feature>
<feature type="transmembrane region" description="Helical" evidence="2">
    <location>
        <begin position="378"/>
        <end position="397"/>
    </location>
</feature>
<feature type="transmembrane region" description="Helical" evidence="2">
    <location>
        <begin position="430"/>
        <end position="451"/>
    </location>
</feature>
<organism evidence="3 4">
    <name type="scientific">Camelliibacillus cellulosilyticus</name>
    <dbReference type="NCBI Taxonomy" id="2174486"/>
    <lineage>
        <taxon>Bacteria</taxon>
        <taxon>Bacillati</taxon>
        <taxon>Bacillota</taxon>
        <taxon>Bacilli</taxon>
        <taxon>Bacillales</taxon>
        <taxon>Sporolactobacillaceae</taxon>
        <taxon>Camelliibacillus</taxon>
    </lineage>
</organism>
<comment type="caution">
    <text evidence="3">The sequence shown here is derived from an EMBL/GenBank/DDBJ whole genome shotgun (WGS) entry which is preliminary data.</text>
</comment>
<dbReference type="Pfam" id="PF00873">
    <property type="entry name" value="ACR_tran"/>
    <property type="match status" value="2"/>
</dbReference>
<feature type="transmembrane region" description="Helical" evidence="2">
    <location>
        <begin position="510"/>
        <end position="537"/>
    </location>
</feature>
<accession>A0ABV9GS54</accession>
<dbReference type="Proteomes" id="UP001596022">
    <property type="component" value="Unassembled WGS sequence"/>
</dbReference>
<feature type="transmembrane region" description="Helical" evidence="2">
    <location>
        <begin position="1023"/>
        <end position="1046"/>
    </location>
</feature>
<feature type="compositionally biased region" description="Low complexity" evidence="1">
    <location>
        <begin position="252"/>
        <end position="262"/>
    </location>
</feature>
<dbReference type="PRINTS" id="PR00702">
    <property type="entry name" value="ACRIFLAVINRP"/>
</dbReference>
<name>A0ABV9GS54_9BACL</name>
<keyword evidence="2" id="KW-0812">Transmembrane</keyword>
<feature type="transmembrane region" description="Helical" evidence="2">
    <location>
        <begin position="478"/>
        <end position="498"/>
    </location>
</feature>
<dbReference type="Gene3D" id="3.30.70.1440">
    <property type="entry name" value="Multidrug efflux transporter AcrB pore domain"/>
    <property type="match status" value="1"/>
</dbReference>
<dbReference type="Gene3D" id="3.30.2090.10">
    <property type="entry name" value="Multidrug efflux transporter AcrB TolC docking domain, DN and DC subdomains"/>
    <property type="match status" value="3"/>
</dbReference>
<keyword evidence="2" id="KW-0472">Membrane</keyword>
<dbReference type="SUPFAM" id="SSF82866">
    <property type="entry name" value="Multidrug efflux transporter AcrB transmembrane domain"/>
    <property type="match status" value="2"/>
</dbReference>
<evidence type="ECO:0000256" key="1">
    <source>
        <dbReference type="SAM" id="MobiDB-lite"/>
    </source>
</evidence>
<evidence type="ECO:0000313" key="3">
    <source>
        <dbReference type="EMBL" id="MFC4619999.1"/>
    </source>
</evidence>
<sequence>MRKIINFCLKNKFAVWLLTLIVAVAGLYSGLHMKMETIPNINMPIVSITTSYPGAPPDEVAKDITEPIEEKVRNLSGVENVMSTSFQNASSIQVEYSYKKNMDDAEKEIKEIVSKLDWPDGVQSPEVSRVDINAFPVMGLSVSNDKQSLDALTQTVENDIAPALRAIDGVSTVQVAGQQVQEVDIKFDNKKLQKYGLDKDTVQNVIKGAAVNYPLGLYQFGNKEKTVVIDGHVTTLSQLQNLDIPVTGMTQGQGSSGQAQGAGSQGPGMAGGQGSQANPPGGGANMAAGGANQPAGLPTVKLKDIASVKLIGKAESISRTNGKRSIGINIVKAQDANTVDIINKVKDKIKDLEKNYHGLHVVTTLDQGKPIQDSVKTMLDKALFGAIFAAVIILLFLRNIRTTLISIVSIPVSILIALLVLHQMNITLNIMTLGAMTVAIGRVIDDSIVVIENIYRRMSLTNEKLKGAVLIREATKEMLIPILSSTLVTIAVFLPLGFIQGAVGQLFMPFALTVVFALLASFLVAITLVPIMTHTMFKRGISQKKHRGDEPGKLAGFYKRVLNWSLNHKLITFGLAVVILVASFFLVPLIGVSFLPSDQEKMVVATYNPDPGETEKEVQATAKKAEDLFLNRKGVKVVQYSVGSSNPINPGKSNQALFFVAYDQDFKNFSHEQGQVIKDLQKQSDKGEWGSIDMSASSSNNLELYVYGDNQEDISGTVDDLMATMKKEKGLTDVDSSLSRAYDQYTLVADQSKLSQYGLSAAQIGQTLSSVGERPVLTTIKKDGKKINVYVEVDKKNYKDVDDLKDTKIKSPLGKDVNLGDVMNVKSGKAPETIARRNGKLYASVTAKVTTNDVGKISTDLKKKIDDMKMPSGTSVDFGGVTQQIQESFTQLGLAMLAAIAIVYLILVITFGNALAPLAILFSLPFSVIGGFLALWIAGEPLSVSALIGALMLIGIVVANAIVLIERVSRKEREGLSTRDALLEAGATRLRPILMTAIATIGALLPLAFGFESSGGGIISKGLGVAVIGGLASSTLLTLLIVPIVYEFFMKFRKRDFSLEKELAE</sequence>
<evidence type="ECO:0000256" key="2">
    <source>
        <dbReference type="SAM" id="Phobius"/>
    </source>
</evidence>
<dbReference type="InterPro" id="IPR001036">
    <property type="entry name" value="Acrflvin-R"/>
</dbReference>
<gene>
    <name evidence="3" type="ORF">ACFO4N_14895</name>
</gene>
<reference evidence="4" key="1">
    <citation type="journal article" date="2019" name="Int. J. Syst. Evol. Microbiol.">
        <title>The Global Catalogue of Microorganisms (GCM) 10K type strain sequencing project: providing services to taxonomists for standard genome sequencing and annotation.</title>
        <authorList>
            <consortium name="The Broad Institute Genomics Platform"/>
            <consortium name="The Broad Institute Genome Sequencing Center for Infectious Disease"/>
            <person name="Wu L."/>
            <person name="Ma J."/>
        </authorList>
    </citation>
    <scope>NUCLEOTIDE SEQUENCE [LARGE SCALE GENOMIC DNA]</scope>
    <source>
        <strain evidence="4">CGMCC 1.16306</strain>
    </source>
</reference>
<dbReference type="SUPFAM" id="SSF82693">
    <property type="entry name" value="Multidrug efflux transporter AcrB pore domain, PN1, PN2, PC1 and PC2 subdomains"/>
    <property type="match status" value="2"/>
</dbReference>
<evidence type="ECO:0000313" key="4">
    <source>
        <dbReference type="Proteomes" id="UP001596022"/>
    </source>
</evidence>
<feature type="transmembrane region" description="Helical" evidence="2">
    <location>
        <begin position="570"/>
        <end position="595"/>
    </location>
</feature>